<evidence type="ECO:0000313" key="3">
    <source>
        <dbReference type="Proteomes" id="UP000256379"/>
    </source>
</evidence>
<proteinExistence type="predicted"/>
<dbReference type="RefSeq" id="WP_115543720.1">
    <property type="nucleotide sequence ID" value="NZ_NXLQ01000031.1"/>
</dbReference>
<dbReference type="OrthoDB" id="5325922at2"/>
<keyword evidence="3" id="KW-1185">Reference proteome</keyword>
<gene>
    <name evidence="2" type="ORF">CQA53_09255</name>
</gene>
<evidence type="ECO:0000313" key="2">
    <source>
        <dbReference type="EMBL" id="RDU62472.1"/>
    </source>
</evidence>
<reference evidence="2 3" key="1">
    <citation type="submission" date="2018-04" db="EMBL/GenBank/DDBJ databases">
        <title>Novel Campyloabacter and Helicobacter Species and Strains.</title>
        <authorList>
            <person name="Mannion A.J."/>
            <person name="Shen Z."/>
            <person name="Fox J.G."/>
        </authorList>
    </citation>
    <scope>NUCLEOTIDE SEQUENCE [LARGE SCALE GENOMIC DNA]</scope>
    <source>
        <strain evidence="2 3">MIT 17-337</strain>
    </source>
</reference>
<keyword evidence="1" id="KW-0732">Signal</keyword>
<name>A0A3D8IBF9_9HELI</name>
<feature type="chain" id="PRO_5017578693" description="Outer membrane protein beta-barrel domain-containing protein" evidence="1">
    <location>
        <begin position="25"/>
        <end position="254"/>
    </location>
</feature>
<comment type="caution">
    <text evidence="2">The sequence shown here is derived from an EMBL/GenBank/DDBJ whole genome shotgun (WGS) entry which is preliminary data.</text>
</comment>
<organism evidence="2 3">
    <name type="scientific">Helicobacter didelphidarum</name>
    <dbReference type="NCBI Taxonomy" id="2040648"/>
    <lineage>
        <taxon>Bacteria</taxon>
        <taxon>Pseudomonadati</taxon>
        <taxon>Campylobacterota</taxon>
        <taxon>Epsilonproteobacteria</taxon>
        <taxon>Campylobacterales</taxon>
        <taxon>Helicobacteraceae</taxon>
        <taxon>Helicobacter</taxon>
    </lineage>
</organism>
<dbReference type="EMBL" id="NXLQ01000031">
    <property type="protein sequence ID" value="RDU62472.1"/>
    <property type="molecule type" value="Genomic_DNA"/>
</dbReference>
<feature type="signal peptide" evidence="1">
    <location>
        <begin position="1"/>
        <end position="24"/>
    </location>
</feature>
<accession>A0A3D8IBF9</accession>
<evidence type="ECO:0008006" key="4">
    <source>
        <dbReference type="Google" id="ProtNLM"/>
    </source>
</evidence>
<dbReference type="AlphaFoldDB" id="A0A3D8IBF9"/>
<dbReference type="Proteomes" id="UP000256379">
    <property type="component" value="Unassembled WGS sequence"/>
</dbReference>
<evidence type="ECO:0000256" key="1">
    <source>
        <dbReference type="SAM" id="SignalP"/>
    </source>
</evidence>
<protein>
    <recommendedName>
        <fullName evidence="4">Outer membrane protein beta-barrel domain-containing protein</fullName>
    </recommendedName>
</protein>
<sequence length="254" mass="27163">MRNTKLFKKTFIALSLASVFGVSANAFCDSKGTTCFIPTVGIGGIYSDFGGGSNAGVANYGGYLTADWTVTWKERILGSLGATLGGGVSNLSGVNLAALKQTNPFIISNIEAKVGFNISTKEVPIYINIFTRNDGLFNKAIMRNLGLVGVELQAKIPVSSNVKILFGGGYSGVYGYYQFGGLDSKSSLNGYNYGIHANIGFTTKITQDYSYYLKVVGQYYNLNDSKAVTLNNQPINYPGANSFNVMLEMGVKGI</sequence>